<reference evidence="1 2" key="1">
    <citation type="submission" date="2014-08" db="EMBL/GenBank/DDBJ databases">
        <title>Complete genome of a marine bacteria Jeotgalibacillus malaysiensis.</title>
        <authorList>
            <person name="Yaakop A.S."/>
            <person name="Chan K.-G."/>
            <person name="Goh K.M."/>
        </authorList>
    </citation>
    <scope>NUCLEOTIDE SEQUENCE [LARGE SCALE GENOMIC DNA]</scope>
    <source>
        <strain evidence="1 2">D5</strain>
        <plasmid evidence="2">Plasmid</plasmid>
    </source>
</reference>
<accession>A0A0B5ASE8</accession>
<dbReference type="KEGG" id="jeo:JMA_37230"/>
<proteinExistence type="predicted"/>
<dbReference type="OrthoDB" id="9785450at2"/>
<keyword evidence="1" id="KW-0614">Plasmid</keyword>
<keyword evidence="2" id="KW-1185">Reference proteome</keyword>
<name>A0A0B5ASE8_9BACL</name>
<sequence length="107" mass="12240">MSMEIYEIPGTVQEMFEEVEQNDGEMSYRIVNYGEGMSMDNNESMQHFLESVDVPDDLIEEDLGTQVTLKHPDFKARLVIDASGLGDFFSHGFDCSWHEDDIPTIRS</sequence>
<evidence type="ECO:0000313" key="2">
    <source>
        <dbReference type="Proteomes" id="UP000031449"/>
    </source>
</evidence>
<evidence type="ECO:0000313" key="1">
    <source>
        <dbReference type="EMBL" id="AJD93041.1"/>
    </source>
</evidence>
<gene>
    <name evidence="1" type="ORF">JMA_37230</name>
</gene>
<dbReference type="BioCyc" id="JESP1508404:G14D9-13007-MONOMER"/>
<protein>
    <submittedName>
        <fullName evidence="1">Uncharacterized protein</fullName>
    </submittedName>
</protein>
<organism evidence="1 2">
    <name type="scientific">Jeotgalibacillus malaysiensis</name>
    <dbReference type="NCBI Taxonomy" id="1508404"/>
    <lineage>
        <taxon>Bacteria</taxon>
        <taxon>Bacillati</taxon>
        <taxon>Bacillota</taxon>
        <taxon>Bacilli</taxon>
        <taxon>Bacillales</taxon>
        <taxon>Caryophanaceae</taxon>
        <taxon>Jeotgalibacillus</taxon>
    </lineage>
</organism>
<geneLocation type="plasmid" evidence="2"/>
<dbReference type="EMBL" id="CP009417">
    <property type="protein sequence ID" value="AJD93041.1"/>
    <property type="molecule type" value="Genomic_DNA"/>
</dbReference>
<dbReference type="Proteomes" id="UP000031449">
    <property type="component" value="Plasmid unnamed"/>
</dbReference>
<dbReference type="HOGENOM" id="CLU_2206484_0_0_9"/>
<dbReference type="AlphaFoldDB" id="A0A0B5ASE8"/>